<keyword evidence="4" id="KW-0597">Phosphoprotein</keyword>
<dbReference type="GO" id="GO:0004516">
    <property type="term" value="F:nicotinate phosphoribosyltransferase activity"/>
    <property type="evidence" value="ECO:0007669"/>
    <property type="project" value="UniProtKB-UniRule"/>
</dbReference>
<comment type="catalytic activity">
    <reaction evidence="8 9">
        <text>5-phospho-alpha-D-ribose 1-diphosphate + nicotinate + ATP + H2O = nicotinate beta-D-ribonucleotide + ADP + phosphate + diphosphate</text>
        <dbReference type="Rhea" id="RHEA:36163"/>
        <dbReference type="ChEBI" id="CHEBI:15377"/>
        <dbReference type="ChEBI" id="CHEBI:30616"/>
        <dbReference type="ChEBI" id="CHEBI:32544"/>
        <dbReference type="ChEBI" id="CHEBI:33019"/>
        <dbReference type="ChEBI" id="CHEBI:43474"/>
        <dbReference type="ChEBI" id="CHEBI:57502"/>
        <dbReference type="ChEBI" id="CHEBI:58017"/>
        <dbReference type="ChEBI" id="CHEBI:456216"/>
        <dbReference type="EC" id="6.3.4.21"/>
    </reaction>
</comment>
<dbReference type="AlphaFoldDB" id="A3LPI5"/>
<dbReference type="KEGG" id="pic:PICST_87669"/>
<protein>
    <recommendedName>
        <fullName evidence="3 9">Nicotinate phosphoribosyltransferase</fullName>
        <ecNumber evidence="3 9">6.3.4.21</ecNumber>
    </recommendedName>
</protein>
<name>A3LPI5_PICST</name>
<dbReference type="Pfam" id="PF04095">
    <property type="entry name" value="NAPRTase"/>
    <property type="match status" value="1"/>
</dbReference>
<dbReference type="HOGENOM" id="CLU_030991_0_0_1"/>
<dbReference type="PIRSF" id="PIRSF000484">
    <property type="entry name" value="NAPRT"/>
    <property type="match status" value="1"/>
</dbReference>
<evidence type="ECO:0000256" key="8">
    <source>
        <dbReference type="ARBA" id="ARBA00048668"/>
    </source>
</evidence>
<reference evidence="12 13" key="1">
    <citation type="journal article" date="2007" name="Nat. Biotechnol.">
        <title>Genome sequence of the lignocellulose-bioconverting and xylose-fermenting yeast Pichia stipitis.</title>
        <authorList>
            <person name="Jeffries T.W."/>
            <person name="Grigoriev I.V."/>
            <person name="Grimwood J."/>
            <person name="Laplaza J.M."/>
            <person name="Aerts A."/>
            <person name="Salamov A."/>
            <person name="Schmutz J."/>
            <person name="Lindquist E."/>
            <person name="Dehal P."/>
            <person name="Shapiro H."/>
            <person name="Jin Y.S."/>
            <person name="Passoth V."/>
            <person name="Richardson P.M."/>
        </authorList>
    </citation>
    <scope>NUCLEOTIDE SEQUENCE [LARGE SCALE GENOMIC DNA]</scope>
    <source>
        <strain evidence="13">ATCC 58785 / CBS 6054 / NBRC 10063 / NRRL Y-11545</strain>
    </source>
</reference>
<dbReference type="GO" id="GO:0031509">
    <property type="term" value="P:subtelomeric heterochromatin formation"/>
    <property type="evidence" value="ECO:0007669"/>
    <property type="project" value="EnsemblFungi"/>
</dbReference>
<dbReference type="NCBIfam" id="TIGR01514">
    <property type="entry name" value="NAPRTase"/>
    <property type="match status" value="1"/>
</dbReference>
<evidence type="ECO:0000256" key="9">
    <source>
        <dbReference type="RuleBase" id="RU003838"/>
    </source>
</evidence>
<dbReference type="FunFam" id="3.20.140.10:FF:000009">
    <property type="entry name" value="Nicotinate phosphoribosyltransferase"/>
    <property type="match status" value="1"/>
</dbReference>
<proteinExistence type="inferred from homology"/>
<dbReference type="GO" id="GO:0019358">
    <property type="term" value="P:nicotinate nucleotide salvage"/>
    <property type="evidence" value="ECO:0007669"/>
    <property type="project" value="EnsemblFungi"/>
</dbReference>
<dbReference type="OMA" id="IEHCLEY"/>
<dbReference type="PANTHER" id="PTHR11098:SF1">
    <property type="entry name" value="NICOTINATE PHOSPHORIBOSYLTRANSFERASE"/>
    <property type="match status" value="1"/>
</dbReference>
<dbReference type="InParanoid" id="A3LPI5"/>
<organism evidence="12 13">
    <name type="scientific">Scheffersomyces stipitis (strain ATCC 58785 / CBS 6054 / NBRC 10063 / NRRL Y-11545)</name>
    <name type="common">Yeast</name>
    <name type="synonym">Pichia stipitis</name>
    <dbReference type="NCBI Taxonomy" id="322104"/>
    <lineage>
        <taxon>Eukaryota</taxon>
        <taxon>Fungi</taxon>
        <taxon>Dikarya</taxon>
        <taxon>Ascomycota</taxon>
        <taxon>Saccharomycotina</taxon>
        <taxon>Pichiomycetes</taxon>
        <taxon>Debaryomycetaceae</taxon>
        <taxon>Scheffersomyces</taxon>
    </lineage>
</organism>
<dbReference type="RefSeq" id="XP_001382527.1">
    <property type="nucleotide sequence ID" value="XM_001382490.1"/>
</dbReference>
<dbReference type="InterPro" id="IPR040727">
    <property type="entry name" value="NAPRTase_N"/>
</dbReference>
<dbReference type="EMBL" id="CP000496">
    <property type="protein sequence ID" value="ABN64498.1"/>
    <property type="molecule type" value="Genomic_DNA"/>
</dbReference>
<dbReference type="InterPro" id="IPR036068">
    <property type="entry name" value="Nicotinate_pribotase-like_C"/>
</dbReference>
<gene>
    <name evidence="12" type="primary">NPT1</name>
    <name evidence="12" type="ORF">PICST_87669</name>
</gene>
<comment type="pathway">
    <text evidence="1 9">Cofactor biosynthesis; NAD(+) biosynthesis; nicotinate D-ribonucleotide from nicotinate: step 1/1.</text>
</comment>
<evidence type="ECO:0000256" key="7">
    <source>
        <dbReference type="ARBA" id="ARBA00022679"/>
    </source>
</evidence>
<dbReference type="GO" id="GO:0034355">
    <property type="term" value="P:NAD+ biosynthetic process via the salvage pathway"/>
    <property type="evidence" value="ECO:0007669"/>
    <property type="project" value="TreeGrafter"/>
</dbReference>
<keyword evidence="5 9" id="KW-0436">Ligase</keyword>
<comment type="similarity">
    <text evidence="2 9">Belongs to the NAPRTase family.</text>
</comment>
<dbReference type="GO" id="GO:0000781">
    <property type="term" value="C:chromosome, telomeric region"/>
    <property type="evidence" value="ECO:0007669"/>
    <property type="project" value="GOC"/>
</dbReference>
<evidence type="ECO:0000259" key="10">
    <source>
        <dbReference type="Pfam" id="PF04095"/>
    </source>
</evidence>
<dbReference type="UniPathway" id="UPA00253">
    <property type="reaction ID" value="UER00457"/>
</dbReference>
<evidence type="ECO:0000256" key="1">
    <source>
        <dbReference type="ARBA" id="ARBA00004952"/>
    </source>
</evidence>
<feature type="domain" description="Nicotinate/nicotinamide phosphoribosyltransferase" evidence="10">
    <location>
        <begin position="171"/>
        <end position="411"/>
    </location>
</feature>
<feature type="domain" description="Nicotinate phosphoribosyltransferase N-terminal" evidence="11">
    <location>
        <begin position="13"/>
        <end position="138"/>
    </location>
</feature>
<dbReference type="GO" id="GO:0005634">
    <property type="term" value="C:nucleus"/>
    <property type="evidence" value="ECO:0007669"/>
    <property type="project" value="EnsemblFungi"/>
</dbReference>
<sequence>MTLKEPAAITSLLDTDLYKLYMHAAVNKHFKNTPVTYKYTNRTPSMVFNEASIAWLKKQVSLLAELRFTGEEIGYLKKTLPQLPEEYFAYLKTFKLDPATQVKYYNDGKDELADFQLEIAGNWDETILYEIPVLALLSEAYFKFVDTNWTYDGQDELAKLKCSRLFAHNCLFSEFGTRRRRSFRTQDIVVKSLKEYSLAHPEQKHLLLGTSNVLLAKNYDLAPIGTVAHEWFMGTASVSQDYTNANKLAMDYWIDTFGPKNAGLALTDTFGTESYLKVFNKPYSDYYTGVRQDSGDPEVYAEKIAAHYKKLGYADFSKIICFSDSLNIEKCFKYKQKSDELGLMATFGIGTFFTNDFKSTVEPYAKSAPLNIVIKLKNAGGYDSIKISDNLGKNMGNPEIVSRVKKELGYEEKRWDEGDESKRWT</sequence>
<dbReference type="HAMAP" id="MF_00570">
    <property type="entry name" value="NAPRTase"/>
    <property type="match status" value="1"/>
</dbReference>
<dbReference type="SUPFAM" id="SSF51690">
    <property type="entry name" value="Nicotinate/Quinolinate PRTase C-terminal domain-like"/>
    <property type="match status" value="1"/>
</dbReference>
<accession>A3LPI5</accession>
<comment type="function">
    <text evidence="9">Catalyzes the synthesis of beta-nicotinate D-ribonucleotide from nicotinate and 5-phospho-D-ribose 1-phosphate at the expense of ATP.</text>
</comment>
<dbReference type="InterPro" id="IPR007229">
    <property type="entry name" value="Nic_PRibTrfase-Fam"/>
</dbReference>
<dbReference type="Pfam" id="PF17767">
    <property type="entry name" value="NAPRTase_N"/>
    <property type="match status" value="1"/>
</dbReference>
<evidence type="ECO:0000313" key="13">
    <source>
        <dbReference type="Proteomes" id="UP000002258"/>
    </source>
</evidence>
<dbReference type="eggNOG" id="KOG2511">
    <property type="taxonomic scope" value="Eukaryota"/>
</dbReference>
<evidence type="ECO:0000256" key="2">
    <source>
        <dbReference type="ARBA" id="ARBA00010897"/>
    </source>
</evidence>
<dbReference type="GO" id="GO:0005829">
    <property type="term" value="C:cytosol"/>
    <property type="evidence" value="ECO:0007669"/>
    <property type="project" value="TreeGrafter"/>
</dbReference>
<comment type="PTM">
    <text evidence="9">Transiently phosphorylated on a His residue during the reaction cycle. Phosphorylation strongly increases the affinity for substrates and increases the rate of nicotinate D-ribonucleotide production. Dephosphorylation regenerates the low-affinity form of the enzyme, leading to product release.</text>
</comment>
<dbReference type="GeneID" id="4837037"/>
<dbReference type="GO" id="GO:0016757">
    <property type="term" value="F:glycosyltransferase activity"/>
    <property type="evidence" value="ECO:0007669"/>
    <property type="project" value="UniProtKB-KW"/>
</dbReference>
<dbReference type="InterPro" id="IPR006406">
    <property type="entry name" value="Nic_PRibTrfase"/>
</dbReference>
<evidence type="ECO:0000259" key="11">
    <source>
        <dbReference type="Pfam" id="PF17767"/>
    </source>
</evidence>
<evidence type="ECO:0000313" key="12">
    <source>
        <dbReference type="EMBL" id="ABN64498.1"/>
    </source>
</evidence>
<dbReference type="SUPFAM" id="SSF54675">
    <property type="entry name" value="Nicotinate/Quinolinate PRTase N-terminal domain-like"/>
    <property type="match status" value="1"/>
</dbReference>
<keyword evidence="12" id="KW-0328">Glycosyltransferase</keyword>
<dbReference type="PANTHER" id="PTHR11098">
    <property type="entry name" value="NICOTINATE PHOSPHORIBOSYLTRANSFERASE"/>
    <property type="match status" value="1"/>
</dbReference>
<dbReference type="Gene3D" id="3.20.140.10">
    <property type="entry name" value="nicotinate phosphoribosyltransferase"/>
    <property type="match status" value="1"/>
</dbReference>
<dbReference type="FunCoup" id="A3LPI5">
    <property type="interactions" value="216"/>
</dbReference>
<keyword evidence="13" id="KW-1185">Reference proteome</keyword>
<dbReference type="GO" id="GO:0000183">
    <property type="term" value="P:rDNA heterochromatin formation"/>
    <property type="evidence" value="ECO:0007669"/>
    <property type="project" value="EnsemblFungi"/>
</dbReference>
<keyword evidence="6 9" id="KW-0662">Pyridine nucleotide biosynthesis</keyword>
<evidence type="ECO:0000256" key="5">
    <source>
        <dbReference type="ARBA" id="ARBA00022598"/>
    </source>
</evidence>
<dbReference type="STRING" id="322104.A3LPI5"/>
<evidence type="ECO:0000256" key="3">
    <source>
        <dbReference type="ARBA" id="ARBA00013236"/>
    </source>
</evidence>
<dbReference type="EC" id="6.3.4.21" evidence="3 9"/>
<dbReference type="InterPro" id="IPR041525">
    <property type="entry name" value="N/Namide_PRibTrfase"/>
</dbReference>
<evidence type="ECO:0000256" key="6">
    <source>
        <dbReference type="ARBA" id="ARBA00022642"/>
    </source>
</evidence>
<evidence type="ECO:0000256" key="4">
    <source>
        <dbReference type="ARBA" id="ARBA00022553"/>
    </source>
</evidence>
<dbReference type="Proteomes" id="UP000002258">
    <property type="component" value="Chromosome 2"/>
</dbReference>
<keyword evidence="7 12" id="KW-0808">Transferase</keyword>
<dbReference type="OrthoDB" id="193380at2759"/>